<keyword evidence="1 2" id="KW-0732">Signal</keyword>
<dbReference type="Pfam" id="PF13205">
    <property type="entry name" value="Big_5"/>
    <property type="match status" value="1"/>
</dbReference>
<dbReference type="Pfam" id="PF13517">
    <property type="entry name" value="FG-GAP_3"/>
    <property type="match status" value="3"/>
</dbReference>
<comment type="caution">
    <text evidence="4">The sequence shown here is derived from an EMBL/GenBank/DDBJ whole genome shotgun (WGS) entry which is preliminary data.</text>
</comment>
<dbReference type="SUPFAM" id="SSF69318">
    <property type="entry name" value="Integrin alpha N-terminal domain"/>
    <property type="match status" value="2"/>
</dbReference>
<evidence type="ECO:0000313" key="4">
    <source>
        <dbReference type="EMBL" id="RTQ50268.1"/>
    </source>
</evidence>
<protein>
    <submittedName>
        <fullName evidence="4">T9SS type A sorting domain-containing protein</fullName>
    </submittedName>
</protein>
<dbReference type="EMBL" id="RXOF01000005">
    <property type="protein sequence ID" value="RTQ50268.1"/>
    <property type="molecule type" value="Genomic_DNA"/>
</dbReference>
<feature type="chain" id="PRO_5019076379" evidence="2">
    <location>
        <begin position="19"/>
        <end position="553"/>
    </location>
</feature>
<reference evidence="4 5" key="1">
    <citation type="submission" date="2018-12" db="EMBL/GenBank/DDBJ databases">
        <title>Hymenobacter gummosus sp. nov., isolated from a spring.</title>
        <authorList>
            <person name="Nie L."/>
        </authorList>
    </citation>
    <scope>NUCLEOTIDE SEQUENCE [LARGE SCALE GENOMIC DNA]</scope>
    <source>
        <strain evidence="4 5">KCTC 52166</strain>
    </source>
</reference>
<dbReference type="Gene3D" id="2.130.10.130">
    <property type="entry name" value="Integrin alpha, N-terminal"/>
    <property type="match status" value="2"/>
</dbReference>
<proteinExistence type="predicted"/>
<dbReference type="InterPro" id="IPR028994">
    <property type="entry name" value="Integrin_alpha_N"/>
</dbReference>
<organism evidence="4 5">
    <name type="scientific">Hymenobacter gummosus</name>
    <dbReference type="NCBI Taxonomy" id="1776032"/>
    <lineage>
        <taxon>Bacteria</taxon>
        <taxon>Pseudomonadati</taxon>
        <taxon>Bacteroidota</taxon>
        <taxon>Cytophagia</taxon>
        <taxon>Cytophagales</taxon>
        <taxon>Hymenobacteraceae</taxon>
        <taxon>Hymenobacter</taxon>
    </lineage>
</organism>
<keyword evidence="5" id="KW-1185">Reference proteome</keyword>
<feature type="signal peptide" evidence="2">
    <location>
        <begin position="1"/>
        <end position="18"/>
    </location>
</feature>
<dbReference type="RefSeq" id="WP_126693318.1">
    <property type="nucleotide sequence ID" value="NZ_RXOF01000005.1"/>
</dbReference>
<dbReference type="AlphaFoldDB" id="A0A431U3U1"/>
<dbReference type="Proteomes" id="UP000282184">
    <property type="component" value="Unassembled WGS sequence"/>
</dbReference>
<feature type="domain" description="SbsA Ig-like" evidence="3">
    <location>
        <begin position="27"/>
        <end position="104"/>
    </location>
</feature>
<dbReference type="NCBIfam" id="TIGR04183">
    <property type="entry name" value="Por_Secre_tail"/>
    <property type="match status" value="1"/>
</dbReference>
<dbReference type="InterPro" id="IPR013517">
    <property type="entry name" value="FG-GAP"/>
</dbReference>
<accession>A0A431U3U1</accession>
<evidence type="ECO:0000256" key="1">
    <source>
        <dbReference type="ARBA" id="ARBA00022729"/>
    </source>
</evidence>
<dbReference type="PANTHER" id="PTHR46580">
    <property type="entry name" value="SENSOR KINASE-RELATED"/>
    <property type="match status" value="1"/>
</dbReference>
<dbReference type="InterPro" id="IPR026444">
    <property type="entry name" value="Secre_tail"/>
</dbReference>
<evidence type="ECO:0000259" key="3">
    <source>
        <dbReference type="Pfam" id="PF13205"/>
    </source>
</evidence>
<sequence length="553" mass="56036">MKAVLLLTAATAWTSLFAEMAAAQAPTSLLPVRNALAVPRSATVSATLPRALSAGAVLTVFSQQAGGRKAGTATIAGNTVVFTPATGFKPGEQLTAVVTDGSVKYLWQFTAATGAGTGVFGGGSDTPVSQTSMVTGDIDGDGDLDAVVPTNGTALDLLLNDGTGALTQRSLSTGSNSVNVALLGDIDNDGDLDLLATRNTAVATRIFLLRNNNGTFTGPADIISSTNGSGIPAVALGDMDSDGDQDIVMQRGGTPQAEVLFNDGSGSFAGNVIITLPSDARRLQLHDLDNDGDLDVLAATSRGLSIRLNNGSAATFTAVPDVAETSYTGTIAVGDIDGDGDLDVIIPPFDYNGVIYVRLNNGNAAFAPATQLLAVPYATEVALGDVDNDGDLDILATAPGGNVGISRNNGTGSFSVASTLSVGQRSAQSLALVDMNNDGALDLVFGNYGQSSNQLSVRLNGTAAPTSTLDASAASFQLWPNPLGPGNALQLTLAAAAPTASYFLLNGLGQAVRAQTFSGQRTSISSAGLASGVYLLKVQVPGQLPVSRRVVVE</sequence>
<evidence type="ECO:0000256" key="2">
    <source>
        <dbReference type="SAM" id="SignalP"/>
    </source>
</evidence>
<name>A0A431U3U1_9BACT</name>
<dbReference type="PANTHER" id="PTHR46580:SF4">
    <property type="entry name" value="ATP_GTP-BINDING PROTEIN"/>
    <property type="match status" value="1"/>
</dbReference>
<evidence type="ECO:0000313" key="5">
    <source>
        <dbReference type="Proteomes" id="UP000282184"/>
    </source>
</evidence>
<gene>
    <name evidence="4" type="ORF">EJV47_11620</name>
</gene>
<dbReference type="OrthoDB" id="886536at2"/>
<dbReference type="InterPro" id="IPR032812">
    <property type="entry name" value="SbsA_Ig"/>
</dbReference>